<comment type="caution">
    <text evidence="1">The sequence shown here is derived from an EMBL/GenBank/DDBJ whole genome shotgun (WGS) entry which is preliminary data.</text>
</comment>
<evidence type="ECO:0000313" key="1">
    <source>
        <dbReference type="EMBL" id="KKK64055.1"/>
    </source>
</evidence>
<name>A0A0F8XS76_9ZZZZ</name>
<sequence>MGYWNQTEEGCSLVKDGTGLIWGDQPADAMDDALEKIIDHFRRDWERLPTKEEIMAGLLFSLDVTLQNARD</sequence>
<gene>
    <name evidence="1" type="ORF">LCGC14_2988060</name>
</gene>
<proteinExistence type="predicted"/>
<organism evidence="1">
    <name type="scientific">marine sediment metagenome</name>
    <dbReference type="NCBI Taxonomy" id="412755"/>
    <lineage>
        <taxon>unclassified sequences</taxon>
        <taxon>metagenomes</taxon>
        <taxon>ecological metagenomes</taxon>
    </lineage>
</organism>
<accession>A0A0F8XS76</accession>
<dbReference type="AlphaFoldDB" id="A0A0F8XS76"/>
<protein>
    <submittedName>
        <fullName evidence="1">Uncharacterized protein</fullName>
    </submittedName>
</protein>
<dbReference type="EMBL" id="LAZR01061204">
    <property type="protein sequence ID" value="KKK64055.1"/>
    <property type="molecule type" value="Genomic_DNA"/>
</dbReference>
<reference evidence="1" key="1">
    <citation type="journal article" date="2015" name="Nature">
        <title>Complex archaea that bridge the gap between prokaryotes and eukaryotes.</title>
        <authorList>
            <person name="Spang A."/>
            <person name="Saw J.H."/>
            <person name="Jorgensen S.L."/>
            <person name="Zaremba-Niedzwiedzka K."/>
            <person name="Martijn J."/>
            <person name="Lind A.E."/>
            <person name="van Eijk R."/>
            <person name="Schleper C."/>
            <person name="Guy L."/>
            <person name="Ettema T.J."/>
        </authorList>
    </citation>
    <scope>NUCLEOTIDE SEQUENCE</scope>
</reference>